<dbReference type="InterPro" id="IPR045851">
    <property type="entry name" value="AMP-bd_C_sf"/>
</dbReference>
<dbReference type="Proteomes" id="UP000249065">
    <property type="component" value="Unassembled WGS sequence"/>
</dbReference>
<keyword evidence="3" id="KW-0436">Ligase</keyword>
<dbReference type="InterPro" id="IPR042099">
    <property type="entry name" value="ANL_N_sf"/>
</dbReference>
<dbReference type="PANTHER" id="PTHR43767:SF1">
    <property type="entry name" value="NONRIBOSOMAL PEPTIDE SYNTHASE PES1 (EUROFUNG)-RELATED"/>
    <property type="match status" value="1"/>
</dbReference>
<dbReference type="EMBL" id="QLIX01000007">
    <property type="protein sequence ID" value="RAI58822.1"/>
    <property type="molecule type" value="Genomic_DNA"/>
</dbReference>
<comment type="caution">
    <text evidence="3">The sequence shown here is derived from an EMBL/GenBank/DDBJ whole genome shotgun (WGS) entry which is preliminary data.</text>
</comment>
<accession>A0A327M920</accession>
<protein>
    <submittedName>
        <fullName evidence="3">ATP-dependent acyl-CoA ligase</fullName>
    </submittedName>
</protein>
<feature type="domain" description="AMP-binding enzyme C-terminal" evidence="2">
    <location>
        <begin position="427"/>
        <end position="502"/>
    </location>
</feature>
<dbReference type="RefSeq" id="WP_111470032.1">
    <property type="nucleotide sequence ID" value="NZ_QLIX01000007.1"/>
</dbReference>
<dbReference type="Pfam" id="PF13193">
    <property type="entry name" value="AMP-binding_C"/>
    <property type="match status" value="1"/>
</dbReference>
<keyword evidence="4" id="KW-1185">Reference proteome</keyword>
<dbReference type="InterPro" id="IPR000873">
    <property type="entry name" value="AMP-dep_synth/lig_dom"/>
</dbReference>
<evidence type="ECO:0000313" key="3">
    <source>
        <dbReference type="EMBL" id="RAI58822.1"/>
    </source>
</evidence>
<organism evidence="3 4">
    <name type="scientific">Roseicella frigidaeris</name>
    <dbReference type="NCBI Taxonomy" id="2230885"/>
    <lineage>
        <taxon>Bacteria</taxon>
        <taxon>Pseudomonadati</taxon>
        <taxon>Pseudomonadota</taxon>
        <taxon>Alphaproteobacteria</taxon>
        <taxon>Acetobacterales</taxon>
        <taxon>Roseomonadaceae</taxon>
        <taxon>Roseicella</taxon>
    </lineage>
</organism>
<dbReference type="Gene3D" id="3.40.50.12780">
    <property type="entry name" value="N-terminal domain of ligase-like"/>
    <property type="match status" value="1"/>
</dbReference>
<reference evidence="4" key="1">
    <citation type="submission" date="2018-06" db="EMBL/GenBank/DDBJ databases">
        <authorList>
            <person name="Khan S.A."/>
        </authorList>
    </citation>
    <scope>NUCLEOTIDE SEQUENCE [LARGE SCALE GENOMIC DNA]</scope>
    <source>
        <strain evidence="4">DB-1506</strain>
    </source>
</reference>
<proteinExistence type="predicted"/>
<dbReference type="PANTHER" id="PTHR43767">
    <property type="entry name" value="LONG-CHAIN-FATTY-ACID--COA LIGASE"/>
    <property type="match status" value="1"/>
</dbReference>
<dbReference type="Gene3D" id="3.30.300.30">
    <property type="match status" value="1"/>
</dbReference>
<dbReference type="AlphaFoldDB" id="A0A327M920"/>
<sequence>MTDPRLPAAADCVLRALVDHRAAATPDRIYALFDADGTRWTYADLARWTRRFAAGFQRLGVRQGDIVLTWLPNGPHALAAWFGLNYLGAVSMPVNTAYRGALLQHVVRLSGARLLVGDARLLPRLAEIETGPLQQLVAIGEAAAPVGNLVPLSEAVLTGVGEESDPPPCPIQPWDTMAAILTSGTTGPSKAVLCSYAQWWAAAKAHTYLDAEDRQMVTLPLFHVGGTSPCFNALVRGGSIAMVSAFDTRSFWDSVRRTGTTAMTVLGTMASFLASQPPSPQDRDHPLKKTVIIPLNQAALEFGRRFGVAWYSTYNMTELSCPIFTGRNPEALGSCGRVRPGYAARVVDENDCELPPEAVGELVLRSDMPWALNHGYHGNLEATARAWRNGWFHTGDAFRRDAEGNFYFVDRLKDAIRRRGENISSFEVEREIAAHPDIREAAVVPVPGEHGEDEILAILSCRLGRAPDPVALIEFLRPRLAHFMIPRFIRFVEALPMTPTQKVEKHLLRAAGLTPDTWDREAAGLRIRRERLDAAPLGPPG</sequence>
<dbReference type="SUPFAM" id="SSF56801">
    <property type="entry name" value="Acetyl-CoA synthetase-like"/>
    <property type="match status" value="1"/>
</dbReference>
<feature type="domain" description="AMP-dependent synthetase/ligase" evidence="1">
    <location>
        <begin position="19"/>
        <end position="367"/>
    </location>
</feature>
<gene>
    <name evidence="3" type="ORF">DOO78_12165</name>
</gene>
<dbReference type="InterPro" id="IPR050237">
    <property type="entry name" value="ATP-dep_AMP-bd_enzyme"/>
</dbReference>
<dbReference type="OrthoDB" id="7315605at2"/>
<dbReference type="Pfam" id="PF00501">
    <property type="entry name" value="AMP-binding"/>
    <property type="match status" value="1"/>
</dbReference>
<evidence type="ECO:0000259" key="1">
    <source>
        <dbReference type="Pfam" id="PF00501"/>
    </source>
</evidence>
<evidence type="ECO:0000259" key="2">
    <source>
        <dbReference type="Pfam" id="PF13193"/>
    </source>
</evidence>
<dbReference type="InterPro" id="IPR025110">
    <property type="entry name" value="AMP-bd_C"/>
</dbReference>
<name>A0A327M920_9PROT</name>
<evidence type="ECO:0000313" key="4">
    <source>
        <dbReference type="Proteomes" id="UP000249065"/>
    </source>
</evidence>
<dbReference type="GO" id="GO:0016878">
    <property type="term" value="F:acid-thiol ligase activity"/>
    <property type="evidence" value="ECO:0007669"/>
    <property type="project" value="UniProtKB-ARBA"/>
</dbReference>